<protein>
    <submittedName>
        <fullName evidence="1">Uncharacterized protein</fullName>
    </submittedName>
</protein>
<sequence>MASPSLATAGAHFARQVRRKFPSPIGPAAAPVSRKVVQGSALRPSRATRHRQLHRGAGERVFVPAPSSNSRHLPNEARANPNPRIYRFSSFFQSRNPTVVSEMGNFFFDVRKRFIDLRNRPCNFTILRHALIPNNTCGFHGNRLVWLTTIDRRSGRKVRPRNRSDSGRHLTFPIARPGSRKPEVRPHCPSTFASDWPHCGAHCQRMSTDTLNFVIAARSPRVLPTSSGIDCFPSGFPYTRKHVSGFFSNEPGTDLSFWRKKVKSASSKEWPKNESDSEQLGRRQRETLVFRPTRIYFENTGRNSSTAPPFIKILY</sequence>
<gene>
    <name evidence="1" type="ORF">NTEN_LOCUS17483</name>
</gene>
<dbReference type="AlphaFoldDB" id="A0A6H5H7F7"/>
<organism evidence="1 2">
    <name type="scientific">Nesidiocoris tenuis</name>
    <dbReference type="NCBI Taxonomy" id="355587"/>
    <lineage>
        <taxon>Eukaryota</taxon>
        <taxon>Metazoa</taxon>
        <taxon>Ecdysozoa</taxon>
        <taxon>Arthropoda</taxon>
        <taxon>Hexapoda</taxon>
        <taxon>Insecta</taxon>
        <taxon>Pterygota</taxon>
        <taxon>Neoptera</taxon>
        <taxon>Paraneoptera</taxon>
        <taxon>Hemiptera</taxon>
        <taxon>Heteroptera</taxon>
        <taxon>Panheteroptera</taxon>
        <taxon>Cimicomorpha</taxon>
        <taxon>Miridae</taxon>
        <taxon>Dicyphina</taxon>
        <taxon>Nesidiocoris</taxon>
    </lineage>
</organism>
<reference evidence="1 2" key="1">
    <citation type="submission" date="2020-02" db="EMBL/GenBank/DDBJ databases">
        <authorList>
            <person name="Ferguson B K."/>
        </authorList>
    </citation>
    <scope>NUCLEOTIDE SEQUENCE [LARGE SCALE GENOMIC DNA]</scope>
</reference>
<evidence type="ECO:0000313" key="1">
    <source>
        <dbReference type="EMBL" id="CAB0012789.1"/>
    </source>
</evidence>
<proteinExistence type="predicted"/>
<name>A0A6H5H7F7_9HEMI</name>
<dbReference type="Proteomes" id="UP000479000">
    <property type="component" value="Unassembled WGS sequence"/>
</dbReference>
<accession>A0A6H5H7F7</accession>
<dbReference type="EMBL" id="CADCXU010025639">
    <property type="protein sequence ID" value="CAB0012789.1"/>
    <property type="molecule type" value="Genomic_DNA"/>
</dbReference>
<evidence type="ECO:0000313" key="2">
    <source>
        <dbReference type="Proteomes" id="UP000479000"/>
    </source>
</evidence>
<keyword evidence="2" id="KW-1185">Reference proteome</keyword>